<keyword evidence="3" id="KW-1185">Reference proteome</keyword>
<gene>
    <name evidence="2" type="ORF">EMPS_04982</name>
</gene>
<evidence type="ECO:0000256" key="1">
    <source>
        <dbReference type="SAM" id="MobiDB-lite"/>
    </source>
</evidence>
<comment type="caution">
    <text evidence="2">The sequence shown here is derived from an EMBL/GenBank/DDBJ whole genome shotgun (WGS) entry which is preliminary data.</text>
</comment>
<reference evidence="2" key="2">
    <citation type="journal article" date="2022" name="Microbiol. Resour. Announc.">
        <title>Whole-Genome Sequence of Entomortierella parvispora E1425, a Mucoromycotan Fungus Associated with Burkholderiaceae-Related Endosymbiotic Bacteria.</title>
        <authorList>
            <person name="Herlambang A."/>
            <person name="Guo Y."/>
            <person name="Takashima Y."/>
            <person name="Narisawa K."/>
            <person name="Ohta H."/>
            <person name="Nishizawa T."/>
        </authorList>
    </citation>
    <scope>NUCLEOTIDE SEQUENCE</scope>
    <source>
        <strain evidence="2">E1425</strain>
    </source>
</reference>
<organism evidence="2 3">
    <name type="scientific">Entomortierella parvispora</name>
    <dbReference type="NCBI Taxonomy" id="205924"/>
    <lineage>
        <taxon>Eukaryota</taxon>
        <taxon>Fungi</taxon>
        <taxon>Fungi incertae sedis</taxon>
        <taxon>Mucoromycota</taxon>
        <taxon>Mortierellomycotina</taxon>
        <taxon>Mortierellomycetes</taxon>
        <taxon>Mortierellales</taxon>
        <taxon>Mortierellaceae</taxon>
        <taxon>Entomortierella</taxon>
    </lineage>
</organism>
<evidence type="ECO:0000313" key="3">
    <source>
        <dbReference type="Proteomes" id="UP000827284"/>
    </source>
</evidence>
<dbReference type="Proteomes" id="UP000827284">
    <property type="component" value="Unassembled WGS sequence"/>
</dbReference>
<dbReference type="GO" id="GO:0046933">
    <property type="term" value="F:proton-transporting ATP synthase activity, rotational mechanism"/>
    <property type="evidence" value="ECO:0007669"/>
    <property type="project" value="TreeGrafter"/>
</dbReference>
<name>A0A9P3LW34_9FUNG</name>
<evidence type="ECO:0000313" key="2">
    <source>
        <dbReference type="EMBL" id="GJJ72624.1"/>
    </source>
</evidence>
<protein>
    <submittedName>
        <fullName evidence="2">F-type H+-transporting ATPase subunit h</fullName>
    </submittedName>
</protein>
<accession>A0A9P3LW34</accession>
<dbReference type="PANTHER" id="PTHR28207">
    <property type="entry name" value="ATP SYNTHASE SUBUNIT H, MITOCHONDRIAL"/>
    <property type="match status" value="1"/>
</dbReference>
<feature type="compositionally biased region" description="Acidic residues" evidence="1">
    <location>
        <begin position="102"/>
        <end position="121"/>
    </location>
</feature>
<dbReference type="EMBL" id="BQFW01000007">
    <property type="protein sequence ID" value="GJJ72624.1"/>
    <property type="molecule type" value="Genomic_DNA"/>
</dbReference>
<feature type="region of interest" description="Disordered" evidence="1">
    <location>
        <begin position="101"/>
        <end position="121"/>
    </location>
</feature>
<dbReference type="Pfam" id="PF10775">
    <property type="entry name" value="ATP_sub_h"/>
    <property type="match status" value="1"/>
</dbReference>
<reference evidence="2" key="1">
    <citation type="submission" date="2021-11" db="EMBL/GenBank/DDBJ databases">
        <authorList>
            <person name="Herlambang A."/>
            <person name="Guo Y."/>
            <person name="Takashima Y."/>
            <person name="Nishizawa T."/>
        </authorList>
    </citation>
    <scope>NUCLEOTIDE SEQUENCE</scope>
    <source>
        <strain evidence="2">E1425</strain>
    </source>
</reference>
<sequence>MFARLAIPAARAVAARPAVSFMAVRSFTAPSAPVMNDILKELYIKELKNYKPSQKDLVVDTSSIKDFKAPVAPLAPAFDAAAELSAWETANVEIAEAATEAVLEEEEEEEVEEEEEDSHAH</sequence>
<dbReference type="OrthoDB" id="274752at2759"/>
<dbReference type="PANTHER" id="PTHR28207:SF1">
    <property type="entry name" value="ATP SYNTHASE SUBUNIT H, MITOCHONDRIAL"/>
    <property type="match status" value="1"/>
</dbReference>
<dbReference type="AlphaFoldDB" id="A0A9P3LW34"/>
<proteinExistence type="predicted"/>
<dbReference type="InterPro" id="IPR019711">
    <property type="entry name" value="ATP_synth_F0_suH"/>
</dbReference>